<evidence type="ECO:0000256" key="1">
    <source>
        <dbReference type="ARBA" id="ARBA00004370"/>
    </source>
</evidence>
<sequence>MGHPLIVRGRQPPPVTSSTIGFLVACTHRTLMDPVVLSTVLGRKVPAVTDSISFLSEIQSPIRTVRLSRDRQADAERIGAELANGDPVVCPEGTTCRKPFLLRSCALFAELTDRIVPVAMNYRVGLFHATARGGGRRRTPSSSS</sequence>
<name>A0A9E7LEP0_9LILI</name>
<dbReference type="GO" id="GO:0016020">
    <property type="term" value="C:membrane"/>
    <property type="evidence" value="ECO:0007669"/>
    <property type="project" value="UniProtKB-SubCell"/>
</dbReference>
<accession>A0A9E7LEP0</accession>
<reference evidence="4" key="1">
    <citation type="submission" date="2022-05" db="EMBL/GenBank/DDBJ databases">
        <title>The Musa troglodytarum L. genome provides insights into the mechanism of non-climacteric behaviour and enrichment of carotenoids.</title>
        <authorList>
            <person name="Wang J."/>
        </authorList>
    </citation>
    <scope>NUCLEOTIDE SEQUENCE</scope>
    <source>
        <tissue evidence="4">Leaf</tissue>
    </source>
</reference>
<organism evidence="4 5">
    <name type="scientific">Musa troglodytarum</name>
    <name type="common">fe'i banana</name>
    <dbReference type="NCBI Taxonomy" id="320322"/>
    <lineage>
        <taxon>Eukaryota</taxon>
        <taxon>Viridiplantae</taxon>
        <taxon>Streptophyta</taxon>
        <taxon>Embryophyta</taxon>
        <taxon>Tracheophyta</taxon>
        <taxon>Spermatophyta</taxon>
        <taxon>Magnoliopsida</taxon>
        <taxon>Liliopsida</taxon>
        <taxon>Zingiberales</taxon>
        <taxon>Musaceae</taxon>
        <taxon>Musa</taxon>
    </lineage>
</organism>
<protein>
    <submittedName>
        <fullName evidence="4">Glycerol-3-phosphate acyltransferase</fullName>
    </submittedName>
</protein>
<dbReference type="GO" id="GO:0010143">
    <property type="term" value="P:cutin biosynthetic process"/>
    <property type="evidence" value="ECO:0007669"/>
    <property type="project" value="TreeGrafter"/>
</dbReference>
<dbReference type="Pfam" id="PF01553">
    <property type="entry name" value="Acyltransferase"/>
    <property type="match status" value="1"/>
</dbReference>
<evidence type="ECO:0000259" key="3">
    <source>
        <dbReference type="SMART" id="SM00563"/>
    </source>
</evidence>
<keyword evidence="4" id="KW-0808">Transferase</keyword>
<dbReference type="SMART" id="SM00563">
    <property type="entry name" value="PlsC"/>
    <property type="match status" value="1"/>
</dbReference>
<dbReference type="AlphaFoldDB" id="A0A9E7LEP0"/>
<dbReference type="SUPFAM" id="SSF69593">
    <property type="entry name" value="Glycerol-3-phosphate (1)-acyltransferase"/>
    <property type="match status" value="1"/>
</dbReference>
<dbReference type="GO" id="GO:0016791">
    <property type="term" value="F:phosphatase activity"/>
    <property type="evidence" value="ECO:0007669"/>
    <property type="project" value="TreeGrafter"/>
</dbReference>
<evidence type="ECO:0000256" key="2">
    <source>
        <dbReference type="ARBA" id="ARBA00023136"/>
    </source>
</evidence>
<keyword evidence="2" id="KW-0472">Membrane</keyword>
<gene>
    <name evidence="4" type="ORF">MUK42_14932</name>
</gene>
<keyword evidence="4" id="KW-0012">Acyltransferase</keyword>
<keyword evidence="5" id="KW-1185">Reference proteome</keyword>
<dbReference type="Proteomes" id="UP001055439">
    <property type="component" value="Chromosome 9"/>
</dbReference>
<proteinExistence type="predicted"/>
<evidence type="ECO:0000313" key="5">
    <source>
        <dbReference type="Proteomes" id="UP001055439"/>
    </source>
</evidence>
<dbReference type="GO" id="GO:0090447">
    <property type="term" value="F:glycerol-3-phosphate 2-O-acyltransferase activity"/>
    <property type="evidence" value="ECO:0007669"/>
    <property type="project" value="TreeGrafter"/>
</dbReference>
<dbReference type="PANTHER" id="PTHR15486:SF54">
    <property type="entry name" value="GLYCEROL-3-PHOSPHATE ACYLTRANSFERASE 7"/>
    <property type="match status" value="1"/>
</dbReference>
<dbReference type="PANTHER" id="PTHR15486">
    <property type="entry name" value="ANCIENT UBIQUITOUS PROTEIN"/>
    <property type="match status" value="1"/>
</dbReference>
<dbReference type="OrthoDB" id="687831at2759"/>
<dbReference type="InterPro" id="IPR002123">
    <property type="entry name" value="Plipid/glycerol_acylTrfase"/>
</dbReference>
<evidence type="ECO:0000313" key="4">
    <source>
        <dbReference type="EMBL" id="URE47779.1"/>
    </source>
</evidence>
<feature type="domain" description="Phospholipid/glycerol acyltransferase" evidence="3">
    <location>
        <begin position="22"/>
        <end position="123"/>
    </location>
</feature>
<dbReference type="EMBL" id="CP097511">
    <property type="protein sequence ID" value="URE47779.1"/>
    <property type="molecule type" value="Genomic_DNA"/>
</dbReference>
<comment type="subcellular location">
    <subcellularLocation>
        <location evidence="1">Membrane</location>
    </subcellularLocation>
</comment>